<feature type="compositionally biased region" description="Basic and acidic residues" evidence="1">
    <location>
        <begin position="267"/>
        <end position="285"/>
    </location>
</feature>
<organism evidence="5 6">
    <name type="scientific">Giardia duodenalis assemblage B</name>
    <dbReference type="NCBI Taxonomy" id="1394984"/>
    <lineage>
        <taxon>Eukaryota</taxon>
        <taxon>Metamonada</taxon>
        <taxon>Diplomonadida</taxon>
        <taxon>Hexamitidae</taxon>
        <taxon>Giardiinae</taxon>
        <taxon>Giardia</taxon>
    </lineage>
</organism>
<dbReference type="Proteomes" id="UP000070089">
    <property type="component" value="Unassembled WGS sequence"/>
</dbReference>
<feature type="chain" id="PRO_5007800046" description="5'-Nucleotidase C-terminal domain-containing protein" evidence="3">
    <location>
        <begin position="18"/>
        <end position="318"/>
    </location>
</feature>
<evidence type="ECO:0000313" key="5">
    <source>
        <dbReference type="EMBL" id="KWX12403.1"/>
    </source>
</evidence>
<dbReference type="EMBL" id="JXTI01000119">
    <property type="protein sequence ID" value="KWX12403.1"/>
    <property type="molecule type" value="Genomic_DNA"/>
</dbReference>
<name>A0A132NQJ7_GIAIN</name>
<dbReference type="OrthoDB" id="10251633at2759"/>
<feature type="domain" description="5'-Nucleotidase C-terminal" evidence="4">
    <location>
        <begin position="19"/>
        <end position="143"/>
    </location>
</feature>
<keyword evidence="2" id="KW-0472">Membrane</keyword>
<dbReference type="GO" id="GO:0009166">
    <property type="term" value="P:nucleotide catabolic process"/>
    <property type="evidence" value="ECO:0007669"/>
    <property type="project" value="InterPro"/>
</dbReference>
<dbReference type="Pfam" id="PF02872">
    <property type="entry name" value="5_nucleotid_C"/>
    <property type="match status" value="1"/>
</dbReference>
<dbReference type="InterPro" id="IPR036907">
    <property type="entry name" value="5'-Nucleotdase_C_sf"/>
</dbReference>
<feature type="transmembrane region" description="Helical" evidence="2">
    <location>
        <begin position="242"/>
        <end position="261"/>
    </location>
</feature>
<feature type="signal peptide" evidence="3">
    <location>
        <begin position="1"/>
        <end position="17"/>
    </location>
</feature>
<dbReference type="InterPro" id="IPR008334">
    <property type="entry name" value="5'-Nucleotdase_C"/>
</dbReference>
<gene>
    <name evidence="5" type="ORF">QR46_3612</name>
</gene>
<evidence type="ECO:0000259" key="4">
    <source>
        <dbReference type="Pfam" id="PF02872"/>
    </source>
</evidence>
<protein>
    <recommendedName>
        <fullName evidence="4">5'-Nucleotidase C-terminal domain-containing protein</fullName>
    </recommendedName>
</protein>
<feature type="region of interest" description="Disordered" evidence="1">
    <location>
        <begin position="266"/>
        <end position="285"/>
    </location>
</feature>
<dbReference type="VEuPathDB" id="GiardiaDB:QR46_3612"/>
<keyword evidence="2" id="KW-0812">Transmembrane</keyword>
<sequence>MSVLVYLWLASFAGITAQIGNVDNQFYVIFQEAMSMSQIQPSKIAEITLDGVRLATGVTVVLAQSLSFTGEIPAGKVTAPVLLQTLVGNKVPTDQFTLTYLRGNALKSLLEAYMASSVCSFLPDNGIFPQIAGAIFTYDTSKCEVTEIRVCRRWVLSDPSCQEWTVLDPQEQIFLAVEVSMYANPVITGVFQASTAQNVSVNMISGALRYFRQYNGTTVKEESFQDIISGVHQSGRSNSQMLALPIFIIVLVFINVIICCIKPKTTGKKETNPRKHDSGFKKDKDIGQPQVLNQEMSRREMLDYMRFKNSEVEQLMQL</sequence>
<keyword evidence="2" id="KW-1133">Transmembrane helix</keyword>
<dbReference type="Gene3D" id="3.90.780.10">
    <property type="entry name" value="5'-Nucleotidase, C-terminal domain"/>
    <property type="match status" value="1"/>
</dbReference>
<dbReference type="GO" id="GO:0016787">
    <property type="term" value="F:hydrolase activity"/>
    <property type="evidence" value="ECO:0007669"/>
    <property type="project" value="InterPro"/>
</dbReference>
<proteinExistence type="predicted"/>
<evidence type="ECO:0000256" key="2">
    <source>
        <dbReference type="SAM" id="Phobius"/>
    </source>
</evidence>
<dbReference type="AlphaFoldDB" id="A0A132NQJ7"/>
<evidence type="ECO:0000256" key="3">
    <source>
        <dbReference type="SAM" id="SignalP"/>
    </source>
</evidence>
<reference evidence="5 6" key="1">
    <citation type="journal article" date="2015" name="Mol. Biochem. Parasitol.">
        <title>Identification of polymorphic genes for use in assemblage B genotyping assays through comparative genomics of multiple assemblage B Giardia duodenalis isolates.</title>
        <authorList>
            <person name="Wielinga C."/>
            <person name="Thompson R.C."/>
            <person name="Monis P."/>
            <person name="Ryan U."/>
        </authorList>
    </citation>
    <scope>NUCLEOTIDE SEQUENCE [LARGE SCALE GENOMIC DNA]</scope>
    <source>
        <strain evidence="5 6">BAH15c1</strain>
    </source>
</reference>
<accession>A0A132NQJ7</accession>
<comment type="caution">
    <text evidence="5">The sequence shown here is derived from an EMBL/GenBank/DDBJ whole genome shotgun (WGS) entry which is preliminary data.</text>
</comment>
<evidence type="ECO:0000256" key="1">
    <source>
        <dbReference type="SAM" id="MobiDB-lite"/>
    </source>
</evidence>
<keyword evidence="3" id="KW-0732">Signal</keyword>
<dbReference type="SUPFAM" id="SSF55816">
    <property type="entry name" value="5'-nucleotidase (syn. UDP-sugar hydrolase), C-terminal domain"/>
    <property type="match status" value="1"/>
</dbReference>
<evidence type="ECO:0000313" key="6">
    <source>
        <dbReference type="Proteomes" id="UP000070089"/>
    </source>
</evidence>